<feature type="domain" description="HAMP" evidence="10">
    <location>
        <begin position="301"/>
        <end position="354"/>
    </location>
</feature>
<evidence type="ECO:0000256" key="8">
    <source>
        <dbReference type="SAM" id="Coils"/>
    </source>
</evidence>
<comment type="catalytic activity">
    <reaction evidence="1">
        <text>ATP + protein L-histidine = ADP + protein N-phospho-L-histidine.</text>
        <dbReference type="EC" id="2.7.13.3"/>
    </reaction>
</comment>
<evidence type="ECO:0000313" key="11">
    <source>
        <dbReference type="EMBL" id="VAW31396.1"/>
    </source>
</evidence>
<keyword evidence="8" id="KW-0175">Coiled coil</keyword>
<organism evidence="11">
    <name type="scientific">hydrothermal vent metagenome</name>
    <dbReference type="NCBI Taxonomy" id="652676"/>
    <lineage>
        <taxon>unclassified sequences</taxon>
        <taxon>metagenomes</taxon>
        <taxon>ecological metagenomes</taxon>
    </lineage>
</organism>
<keyword evidence="3" id="KW-0597">Phosphoprotein</keyword>
<evidence type="ECO:0000256" key="5">
    <source>
        <dbReference type="ARBA" id="ARBA00022741"/>
    </source>
</evidence>
<proteinExistence type="predicted"/>
<dbReference type="InterPro" id="IPR003660">
    <property type="entry name" value="HAMP_dom"/>
</dbReference>
<accession>A0A3B0VH56</accession>
<sequence>MTRLRGLPLQLLFFTILPLTILLLLIAFGSLGLHQRAMRRLVGERDERAIRAAAAAITEQLNHRTAAVRSLALRTADTLPQHALEDANFLLADYEAGLALFSNDGTLLASTNNTLTWELTVAAYWLDAVNSADGVQSLTTPDALIIDPLPNPTNGEDIAFAIAQTEEGITAVGAFYPATLAELALTNLFSPNDEQASAFLTDSNGRLLFQIGNVHKPNSDLSQYVGIFHALRGESGTTYINDNGAEHVIAFSPIEPVNWALVIKEPWQAVTDPLLRFTELAPLILAPVLVLALLGLGFGLKQIVQPLQSLEQKATALAWGDFEAIEKPVGGVYEIQRLQTELIHMAQKVKLAQQSLRGYLGAITTGQEEERRRLARELHDDTIQSLIALNQRIQLAQLDTTEDKKRAQLTEMQQMAEQTITDLRRLTRDLRPIYLEDLGLVTALDMLARDTSHAMKIPVTFHVSGEERRLSPQVELALYRMGQEGLSNVTRHAHPTQAELCLDFCDETIRLEVRDDGRGFTVPESPAQMTGNGHYGLLGIQERAELIGAQMTIESEMNKGTCLTVILPGQEMENDELGTI</sequence>
<evidence type="ECO:0000256" key="3">
    <source>
        <dbReference type="ARBA" id="ARBA00022553"/>
    </source>
</evidence>
<dbReference type="Gene3D" id="1.20.5.1930">
    <property type="match status" value="1"/>
</dbReference>
<dbReference type="Pfam" id="PF02518">
    <property type="entry name" value="HATPase_c"/>
    <property type="match status" value="1"/>
</dbReference>
<dbReference type="GO" id="GO:0000155">
    <property type="term" value="F:phosphorelay sensor kinase activity"/>
    <property type="evidence" value="ECO:0007669"/>
    <property type="project" value="InterPro"/>
</dbReference>
<evidence type="ECO:0000259" key="10">
    <source>
        <dbReference type="PROSITE" id="PS50885"/>
    </source>
</evidence>
<dbReference type="GO" id="GO:0005524">
    <property type="term" value="F:ATP binding"/>
    <property type="evidence" value="ECO:0007669"/>
    <property type="project" value="UniProtKB-KW"/>
</dbReference>
<keyword evidence="4" id="KW-0808">Transferase</keyword>
<keyword evidence="5" id="KW-0547">Nucleotide-binding</keyword>
<feature type="transmembrane region" description="Helical" evidence="9">
    <location>
        <begin position="12"/>
        <end position="33"/>
    </location>
</feature>
<keyword evidence="7" id="KW-0067">ATP-binding</keyword>
<evidence type="ECO:0000256" key="7">
    <source>
        <dbReference type="ARBA" id="ARBA00022840"/>
    </source>
</evidence>
<dbReference type="PANTHER" id="PTHR24421:SF10">
    <property type="entry name" value="NITRATE_NITRITE SENSOR PROTEIN NARQ"/>
    <property type="match status" value="1"/>
</dbReference>
<gene>
    <name evidence="11" type="ORF">MNBD_CHLOROFLEXI01-3195</name>
</gene>
<evidence type="ECO:0000256" key="2">
    <source>
        <dbReference type="ARBA" id="ARBA00012438"/>
    </source>
</evidence>
<evidence type="ECO:0000256" key="6">
    <source>
        <dbReference type="ARBA" id="ARBA00022777"/>
    </source>
</evidence>
<dbReference type="InterPro" id="IPR036890">
    <property type="entry name" value="HATPase_C_sf"/>
</dbReference>
<dbReference type="PANTHER" id="PTHR24421">
    <property type="entry name" value="NITRATE/NITRITE SENSOR PROTEIN NARX-RELATED"/>
    <property type="match status" value="1"/>
</dbReference>
<dbReference type="Pfam" id="PF07730">
    <property type="entry name" value="HisKA_3"/>
    <property type="match status" value="1"/>
</dbReference>
<dbReference type="PROSITE" id="PS50885">
    <property type="entry name" value="HAMP"/>
    <property type="match status" value="1"/>
</dbReference>
<dbReference type="Gene3D" id="3.30.565.10">
    <property type="entry name" value="Histidine kinase-like ATPase, C-terminal domain"/>
    <property type="match status" value="1"/>
</dbReference>
<reference evidence="11" key="1">
    <citation type="submission" date="2018-06" db="EMBL/GenBank/DDBJ databases">
        <authorList>
            <person name="Zhirakovskaya E."/>
        </authorList>
    </citation>
    <scope>NUCLEOTIDE SEQUENCE</scope>
</reference>
<evidence type="ECO:0000256" key="9">
    <source>
        <dbReference type="SAM" id="Phobius"/>
    </source>
</evidence>
<dbReference type="CDD" id="cd16917">
    <property type="entry name" value="HATPase_UhpB-NarQ-NarX-like"/>
    <property type="match status" value="1"/>
</dbReference>
<dbReference type="GO" id="GO:0046983">
    <property type="term" value="F:protein dimerization activity"/>
    <property type="evidence" value="ECO:0007669"/>
    <property type="project" value="InterPro"/>
</dbReference>
<keyword evidence="6" id="KW-0418">Kinase</keyword>
<evidence type="ECO:0000256" key="1">
    <source>
        <dbReference type="ARBA" id="ARBA00000085"/>
    </source>
</evidence>
<dbReference type="EMBL" id="UOEU01000213">
    <property type="protein sequence ID" value="VAW31396.1"/>
    <property type="molecule type" value="Genomic_DNA"/>
</dbReference>
<dbReference type="SMART" id="SM00387">
    <property type="entry name" value="HATPase_c"/>
    <property type="match status" value="1"/>
</dbReference>
<protein>
    <recommendedName>
        <fullName evidence="2">histidine kinase</fullName>
        <ecNumber evidence="2">2.7.13.3</ecNumber>
    </recommendedName>
</protein>
<feature type="coiled-coil region" evidence="8">
    <location>
        <begin position="398"/>
        <end position="429"/>
    </location>
</feature>
<dbReference type="AlphaFoldDB" id="A0A3B0VH56"/>
<keyword evidence="9" id="KW-1133">Transmembrane helix</keyword>
<dbReference type="InterPro" id="IPR003594">
    <property type="entry name" value="HATPase_dom"/>
</dbReference>
<name>A0A3B0VH56_9ZZZZ</name>
<dbReference type="EC" id="2.7.13.3" evidence="2"/>
<keyword evidence="9" id="KW-0472">Membrane</keyword>
<dbReference type="Gene3D" id="6.10.340.10">
    <property type="match status" value="1"/>
</dbReference>
<dbReference type="InterPro" id="IPR011712">
    <property type="entry name" value="Sig_transdc_His_kin_sub3_dim/P"/>
</dbReference>
<dbReference type="SUPFAM" id="SSF55874">
    <property type="entry name" value="ATPase domain of HSP90 chaperone/DNA topoisomerase II/histidine kinase"/>
    <property type="match status" value="1"/>
</dbReference>
<keyword evidence="9" id="KW-0812">Transmembrane</keyword>
<evidence type="ECO:0000256" key="4">
    <source>
        <dbReference type="ARBA" id="ARBA00022679"/>
    </source>
</evidence>
<dbReference type="InterPro" id="IPR050482">
    <property type="entry name" value="Sensor_HK_TwoCompSys"/>
</dbReference>
<dbReference type="GO" id="GO:0016020">
    <property type="term" value="C:membrane"/>
    <property type="evidence" value="ECO:0007669"/>
    <property type="project" value="InterPro"/>
</dbReference>